<dbReference type="Proteomes" id="UP001055072">
    <property type="component" value="Unassembled WGS sequence"/>
</dbReference>
<keyword evidence="2" id="KW-1185">Reference proteome</keyword>
<evidence type="ECO:0000313" key="1">
    <source>
        <dbReference type="EMBL" id="KAI0084367.1"/>
    </source>
</evidence>
<evidence type="ECO:0000313" key="2">
    <source>
        <dbReference type="Proteomes" id="UP001055072"/>
    </source>
</evidence>
<dbReference type="EMBL" id="MU274944">
    <property type="protein sequence ID" value="KAI0084367.1"/>
    <property type="molecule type" value="Genomic_DNA"/>
</dbReference>
<reference evidence="1" key="1">
    <citation type="journal article" date="2021" name="Environ. Microbiol.">
        <title>Gene family expansions and transcriptome signatures uncover fungal adaptations to wood decay.</title>
        <authorList>
            <person name="Hage H."/>
            <person name="Miyauchi S."/>
            <person name="Viragh M."/>
            <person name="Drula E."/>
            <person name="Min B."/>
            <person name="Chaduli D."/>
            <person name="Navarro D."/>
            <person name="Favel A."/>
            <person name="Norest M."/>
            <person name="Lesage-Meessen L."/>
            <person name="Balint B."/>
            <person name="Merenyi Z."/>
            <person name="de Eugenio L."/>
            <person name="Morin E."/>
            <person name="Martinez A.T."/>
            <person name="Baldrian P."/>
            <person name="Stursova M."/>
            <person name="Martinez M.J."/>
            <person name="Novotny C."/>
            <person name="Magnuson J.K."/>
            <person name="Spatafora J.W."/>
            <person name="Maurice S."/>
            <person name="Pangilinan J."/>
            <person name="Andreopoulos W."/>
            <person name="LaButti K."/>
            <person name="Hundley H."/>
            <person name="Na H."/>
            <person name="Kuo A."/>
            <person name="Barry K."/>
            <person name="Lipzen A."/>
            <person name="Henrissat B."/>
            <person name="Riley R."/>
            <person name="Ahrendt S."/>
            <person name="Nagy L.G."/>
            <person name="Grigoriev I.V."/>
            <person name="Martin F."/>
            <person name="Rosso M.N."/>
        </authorList>
    </citation>
    <scope>NUCLEOTIDE SEQUENCE</scope>
    <source>
        <strain evidence="1">CBS 384.51</strain>
    </source>
</reference>
<protein>
    <submittedName>
        <fullName evidence="1">Uncharacterized protein</fullName>
    </submittedName>
</protein>
<gene>
    <name evidence="1" type="ORF">BDY19DRAFT_972629</name>
</gene>
<accession>A0ACB8TQP7</accession>
<sequence>MPEVNIDGRIRFVTQGMYPSNIALVFYDYFLTLDLEVQNIWRKQFRLPTLIFLLNRYLGIAFSIALMYPAATQEIVFGTLLSLTEAVFFALRAYALWGCKRVIFIAVILAYIPGFSANLCTMLLRDAPATLALNTLIPVFFILFDTLVLSLSLAALWRSHGSSLSKLGGLPALFFQHGIIYFV</sequence>
<proteinExistence type="predicted"/>
<organism evidence="1 2">
    <name type="scientific">Irpex rosettiformis</name>
    <dbReference type="NCBI Taxonomy" id="378272"/>
    <lineage>
        <taxon>Eukaryota</taxon>
        <taxon>Fungi</taxon>
        <taxon>Dikarya</taxon>
        <taxon>Basidiomycota</taxon>
        <taxon>Agaricomycotina</taxon>
        <taxon>Agaricomycetes</taxon>
        <taxon>Polyporales</taxon>
        <taxon>Irpicaceae</taxon>
        <taxon>Irpex</taxon>
    </lineage>
</organism>
<name>A0ACB8TQP7_9APHY</name>
<comment type="caution">
    <text evidence="1">The sequence shown here is derived from an EMBL/GenBank/DDBJ whole genome shotgun (WGS) entry which is preliminary data.</text>
</comment>